<sequence length="93" mass="10477">MEDMLAKLNYVVDENIGYLKVISTHTDVSIRQSFGRSVLRALQQPIDRLEADVCTLVSTLLIISEDEGISKSFAHARETWSWDIAVDLIKSIP</sequence>
<comment type="caution">
    <text evidence="1">The sequence shown here is derived from an EMBL/GenBank/DDBJ whole genome shotgun (WGS) entry which is preliminary data.</text>
</comment>
<proteinExistence type="predicted"/>
<dbReference type="Proteomes" id="UP001151699">
    <property type="component" value="Chromosome B"/>
</dbReference>
<name>A0A9Q0S3T5_9DIPT</name>
<evidence type="ECO:0000313" key="1">
    <source>
        <dbReference type="EMBL" id="KAJ6642330.1"/>
    </source>
</evidence>
<evidence type="ECO:0000313" key="2">
    <source>
        <dbReference type="Proteomes" id="UP001151699"/>
    </source>
</evidence>
<dbReference type="AlphaFoldDB" id="A0A9Q0S3T5"/>
<keyword evidence="2" id="KW-1185">Reference proteome</keyword>
<accession>A0A9Q0S3T5</accession>
<reference evidence="1" key="1">
    <citation type="submission" date="2022-07" db="EMBL/GenBank/DDBJ databases">
        <authorList>
            <person name="Trinca V."/>
            <person name="Uliana J.V.C."/>
            <person name="Torres T.T."/>
            <person name="Ward R.J."/>
            <person name="Monesi N."/>
        </authorList>
    </citation>
    <scope>NUCLEOTIDE SEQUENCE</scope>
    <source>
        <strain evidence="1">HSMRA1968</strain>
        <tissue evidence="1">Whole embryos</tissue>
    </source>
</reference>
<protein>
    <submittedName>
        <fullName evidence="1">Uncharacterized protein</fullName>
    </submittedName>
</protein>
<dbReference type="EMBL" id="WJQU01000002">
    <property type="protein sequence ID" value="KAJ6642330.1"/>
    <property type="molecule type" value="Genomic_DNA"/>
</dbReference>
<organism evidence="1 2">
    <name type="scientific">Pseudolycoriella hygida</name>
    <dbReference type="NCBI Taxonomy" id="35572"/>
    <lineage>
        <taxon>Eukaryota</taxon>
        <taxon>Metazoa</taxon>
        <taxon>Ecdysozoa</taxon>
        <taxon>Arthropoda</taxon>
        <taxon>Hexapoda</taxon>
        <taxon>Insecta</taxon>
        <taxon>Pterygota</taxon>
        <taxon>Neoptera</taxon>
        <taxon>Endopterygota</taxon>
        <taxon>Diptera</taxon>
        <taxon>Nematocera</taxon>
        <taxon>Sciaroidea</taxon>
        <taxon>Sciaridae</taxon>
        <taxon>Pseudolycoriella</taxon>
    </lineage>
</organism>
<gene>
    <name evidence="1" type="ORF">Bhyg_07277</name>
</gene>